<comment type="caution">
    <text evidence="4">The sequence shown here is derived from an EMBL/GenBank/DDBJ whole genome shotgun (WGS) entry which is preliminary data.</text>
</comment>
<evidence type="ECO:0000259" key="3">
    <source>
        <dbReference type="Pfam" id="PF08338"/>
    </source>
</evidence>
<feature type="domain" description="DUF1731" evidence="3">
    <location>
        <begin position="266"/>
        <end position="315"/>
    </location>
</feature>
<dbReference type="Gene3D" id="3.40.50.720">
    <property type="entry name" value="NAD(P)-binding Rossmann-like Domain"/>
    <property type="match status" value="1"/>
</dbReference>
<gene>
    <name evidence="4" type="ORF">F0L74_31365</name>
</gene>
<reference evidence="4 5" key="1">
    <citation type="submission" date="2019-09" db="EMBL/GenBank/DDBJ databases">
        <title>Chitinophaga ginsengihumi sp. nov., isolated from soil of ginseng rhizosphere.</title>
        <authorList>
            <person name="Lee J."/>
        </authorList>
    </citation>
    <scope>NUCLEOTIDE SEQUENCE [LARGE SCALE GENOMIC DNA]</scope>
    <source>
        <strain evidence="4 5">BN140078</strain>
    </source>
</reference>
<accession>A0A5B2VPD2</accession>
<dbReference type="EMBL" id="VUOC01000004">
    <property type="protein sequence ID" value="KAA2241001.1"/>
    <property type="molecule type" value="Genomic_DNA"/>
</dbReference>
<dbReference type="Proteomes" id="UP000324611">
    <property type="component" value="Unassembled WGS sequence"/>
</dbReference>
<dbReference type="Pfam" id="PF01370">
    <property type="entry name" value="Epimerase"/>
    <property type="match status" value="1"/>
</dbReference>
<name>A0A5B2VPD2_9BACT</name>
<proteinExistence type="inferred from homology"/>
<evidence type="ECO:0000313" key="5">
    <source>
        <dbReference type="Proteomes" id="UP000324611"/>
    </source>
</evidence>
<dbReference type="InterPro" id="IPR010099">
    <property type="entry name" value="SDR39U1"/>
</dbReference>
<evidence type="ECO:0000256" key="1">
    <source>
        <dbReference type="ARBA" id="ARBA00009353"/>
    </source>
</evidence>
<dbReference type="InterPro" id="IPR001509">
    <property type="entry name" value="Epimerase_deHydtase"/>
</dbReference>
<dbReference type="InterPro" id="IPR036291">
    <property type="entry name" value="NAD(P)-bd_dom_sf"/>
</dbReference>
<keyword evidence="5" id="KW-1185">Reference proteome</keyword>
<feature type="domain" description="NAD-dependent epimerase/dehydratase" evidence="2">
    <location>
        <begin position="19"/>
        <end position="233"/>
    </location>
</feature>
<reference evidence="4 5" key="2">
    <citation type="submission" date="2019-09" db="EMBL/GenBank/DDBJ databases">
        <authorList>
            <person name="Jin C."/>
        </authorList>
    </citation>
    <scope>NUCLEOTIDE SEQUENCE [LARGE SCALE GENOMIC DNA]</scope>
    <source>
        <strain evidence="4 5">BN140078</strain>
    </source>
</reference>
<evidence type="ECO:0000259" key="2">
    <source>
        <dbReference type="Pfam" id="PF01370"/>
    </source>
</evidence>
<dbReference type="PANTHER" id="PTHR11092:SF0">
    <property type="entry name" value="EPIMERASE FAMILY PROTEIN SDR39U1"/>
    <property type="match status" value="1"/>
</dbReference>
<dbReference type="SUPFAM" id="SSF51735">
    <property type="entry name" value="NAD(P)-binding Rossmann-fold domains"/>
    <property type="match status" value="1"/>
</dbReference>
<evidence type="ECO:0000313" key="4">
    <source>
        <dbReference type="EMBL" id="KAA2241001.1"/>
    </source>
</evidence>
<sequence>MAASERHTRHDDQLSYRKIVIAGGTGFLGQGLIDHFGGDNDIIVLTRHPRQNHGRTRYVYWDGESLHGWESALENADLLINLAGKSVNCRYTERNKQAILDSRIRTTALLGTAVGMLVNPPKVWINAGSATIYRHAQDHPMDEFIGEIADDFSVQVCKQWEQTFEDITLPHTRKLILRIAVTLGPQGGVMPPFLNLLKFGLGGQQGDGRQQFSWVHITDLCRMIAWLYHQPRLDGVFNCSAPHPVDNKTFMQTLRKAGGHRFGLPAPTWLLKLGARLIGTETELLLKSRWVLPTRITMAGFTFQYPYLQPAFEDILRQLPRRQYHLF</sequence>
<comment type="similarity">
    <text evidence="1">Belongs to the NAD(P)-dependent epimerase/dehydratase family. SDR39U1 subfamily.</text>
</comment>
<dbReference type="PANTHER" id="PTHR11092">
    <property type="entry name" value="SUGAR NUCLEOTIDE EPIMERASE RELATED"/>
    <property type="match status" value="1"/>
</dbReference>
<dbReference type="AlphaFoldDB" id="A0A5B2VPD2"/>
<organism evidence="4 5">
    <name type="scientific">Chitinophaga agrisoli</name>
    <dbReference type="NCBI Taxonomy" id="2607653"/>
    <lineage>
        <taxon>Bacteria</taxon>
        <taxon>Pseudomonadati</taxon>
        <taxon>Bacteroidota</taxon>
        <taxon>Chitinophagia</taxon>
        <taxon>Chitinophagales</taxon>
        <taxon>Chitinophagaceae</taxon>
        <taxon>Chitinophaga</taxon>
    </lineage>
</organism>
<dbReference type="InterPro" id="IPR013549">
    <property type="entry name" value="DUF1731"/>
</dbReference>
<dbReference type="Pfam" id="PF08338">
    <property type="entry name" value="DUF1731"/>
    <property type="match status" value="1"/>
</dbReference>
<dbReference type="NCBIfam" id="TIGR01777">
    <property type="entry name" value="yfcH"/>
    <property type="match status" value="1"/>
</dbReference>
<protein>
    <submittedName>
        <fullName evidence="4">TIGR01777 family protein</fullName>
    </submittedName>
</protein>